<evidence type="ECO:0000256" key="6">
    <source>
        <dbReference type="ARBA" id="ARBA00022801"/>
    </source>
</evidence>
<dbReference type="InterPro" id="IPR004539">
    <property type="entry name" value="Transl_elong_EF1A_euk/arc"/>
</dbReference>
<feature type="binding site" evidence="10">
    <location>
        <begin position="16"/>
        <end position="23"/>
    </location>
    <ligand>
        <name>GTP</name>
        <dbReference type="ChEBI" id="CHEBI:37565"/>
    </ligand>
</feature>
<dbReference type="InterPro" id="IPR027417">
    <property type="entry name" value="P-loop_NTPase"/>
</dbReference>
<feature type="binding site" evidence="10">
    <location>
        <position position="23"/>
    </location>
    <ligand>
        <name>Mg(2+)</name>
        <dbReference type="ChEBI" id="CHEBI:18420"/>
    </ligand>
</feature>
<dbReference type="Gene3D" id="3.40.50.300">
    <property type="entry name" value="P-loop containing nucleotide triphosphate hydrolases"/>
    <property type="match status" value="1"/>
</dbReference>
<evidence type="ECO:0000313" key="13">
    <source>
        <dbReference type="Proteomes" id="UP000593766"/>
    </source>
</evidence>
<dbReference type="EC" id="3.6.5.3" evidence="10"/>
<gene>
    <name evidence="10 12" type="primary">tuf</name>
    <name evidence="12" type="ORF">IMZ38_00390</name>
</gene>
<evidence type="ECO:0000256" key="7">
    <source>
        <dbReference type="ARBA" id="ARBA00022842"/>
    </source>
</evidence>
<evidence type="ECO:0000256" key="1">
    <source>
        <dbReference type="ARBA" id="ARBA00004496"/>
    </source>
</evidence>
<evidence type="ECO:0000256" key="4">
    <source>
        <dbReference type="ARBA" id="ARBA00022741"/>
    </source>
</evidence>
<comment type="catalytic activity">
    <reaction evidence="10">
        <text>GTP + H2O = GDP + phosphate + H(+)</text>
        <dbReference type="Rhea" id="RHEA:19669"/>
        <dbReference type="ChEBI" id="CHEBI:15377"/>
        <dbReference type="ChEBI" id="CHEBI:15378"/>
        <dbReference type="ChEBI" id="CHEBI:37565"/>
        <dbReference type="ChEBI" id="CHEBI:43474"/>
        <dbReference type="ChEBI" id="CHEBI:58189"/>
        <dbReference type="EC" id="3.6.5.3"/>
    </reaction>
</comment>
<dbReference type="KEGG" id="tcs:IMZ38_00390"/>
<name>A0A7M1UU46_9CREN</name>
<feature type="binding site" evidence="10">
    <location>
        <begin position="93"/>
        <end position="97"/>
    </location>
    <ligand>
        <name>GTP</name>
        <dbReference type="ChEBI" id="CHEBI:37565"/>
    </ligand>
</feature>
<evidence type="ECO:0000256" key="9">
    <source>
        <dbReference type="ARBA" id="ARBA00023134"/>
    </source>
</evidence>
<proteinExistence type="inferred from homology"/>
<keyword evidence="9 10" id="KW-0342">GTP-binding</keyword>
<dbReference type="PROSITE" id="PS00301">
    <property type="entry name" value="G_TR_1"/>
    <property type="match status" value="1"/>
</dbReference>
<dbReference type="InterPro" id="IPR009000">
    <property type="entry name" value="Transl_B-barrel_sf"/>
</dbReference>
<keyword evidence="7 10" id="KW-0460">Magnesium</keyword>
<dbReference type="PROSITE" id="PS51722">
    <property type="entry name" value="G_TR_2"/>
    <property type="match status" value="1"/>
</dbReference>
<dbReference type="GO" id="GO:0000287">
    <property type="term" value="F:magnesium ion binding"/>
    <property type="evidence" value="ECO:0007669"/>
    <property type="project" value="UniProtKB-UniRule"/>
</dbReference>
<dbReference type="InterPro" id="IPR054696">
    <property type="entry name" value="GTP-eEF1A_C"/>
</dbReference>
<dbReference type="CDD" id="cd01883">
    <property type="entry name" value="EF1_alpha"/>
    <property type="match status" value="1"/>
</dbReference>
<keyword evidence="4 10" id="KW-0547">Nucleotide-binding</keyword>
<dbReference type="GO" id="GO:0005525">
    <property type="term" value="F:GTP binding"/>
    <property type="evidence" value="ECO:0007669"/>
    <property type="project" value="UniProtKB-UniRule"/>
</dbReference>
<comment type="function">
    <text evidence="10">GTP hydrolase that promotes the GTP-dependent binding of aminoacyl-tRNA to the A-site of ribosomes during protein biosynthesis.</text>
</comment>
<dbReference type="FunFam" id="3.40.50.300:FF:000255">
    <property type="entry name" value="Elongation factor 1-alpha"/>
    <property type="match status" value="1"/>
</dbReference>
<dbReference type="GeneID" id="59453830"/>
<dbReference type="Gene3D" id="2.40.30.10">
    <property type="entry name" value="Translation factors"/>
    <property type="match status" value="2"/>
</dbReference>
<dbReference type="Pfam" id="PF03144">
    <property type="entry name" value="GTP_EFTU_D2"/>
    <property type="match status" value="1"/>
</dbReference>
<evidence type="ECO:0000256" key="10">
    <source>
        <dbReference type="HAMAP-Rule" id="MF_00118"/>
    </source>
</evidence>
<comment type="subcellular location">
    <subcellularLocation>
        <location evidence="1 10">Cytoplasm</location>
    </subcellularLocation>
</comment>
<dbReference type="InterPro" id="IPR009001">
    <property type="entry name" value="Transl_elong_EF1A/Init_IF2_C"/>
</dbReference>
<dbReference type="GO" id="GO:0005737">
    <property type="term" value="C:cytoplasm"/>
    <property type="evidence" value="ECO:0007669"/>
    <property type="project" value="UniProtKB-SubCell"/>
</dbReference>
<dbReference type="RefSeq" id="WP_193436252.1">
    <property type="nucleotide sequence ID" value="NZ_CP063144.1"/>
</dbReference>
<dbReference type="Pfam" id="PF00009">
    <property type="entry name" value="GTP_EFTU"/>
    <property type="match status" value="1"/>
</dbReference>
<dbReference type="InterPro" id="IPR004161">
    <property type="entry name" value="EFTu-like_2"/>
</dbReference>
<evidence type="ECO:0000256" key="2">
    <source>
        <dbReference type="ARBA" id="ARBA00022490"/>
    </source>
</evidence>
<dbReference type="SUPFAM" id="SSF50447">
    <property type="entry name" value="Translation proteins"/>
    <property type="match status" value="1"/>
</dbReference>
<dbReference type="InterPro" id="IPR000795">
    <property type="entry name" value="T_Tr_GTP-bd_dom"/>
</dbReference>
<dbReference type="OrthoDB" id="371718at2157"/>
<keyword evidence="3 10" id="KW-0479">Metal-binding</keyword>
<dbReference type="InterPro" id="IPR031157">
    <property type="entry name" value="G_TR_CS"/>
</dbReference>
<dbReference type="NCBIfam" id="NF008969">
    <property type="entry name" value="PRK12317.1"/>
    <property type="match status" value="1"/>
</dbReference>
<evidence type="ECO:0000256" key="3">
    <source>
        <dbReference type="ARBA" id="ARBA00022723"/>
    </source>
</evidence>
<dbReference type="Pfam" id="PF22594">
    <property type="entry name" value="GTP-eEF1A_C"/>
    <property type="match status" value="1"/>
</dbReference>
<dbReference type="AlphaFoldDB" id="A0A7M1UU46"/>
<keyword evidence="2 10" id="KW-0963">Cytoplasm</keyword>
<dbReference type="PANTHER" id="PTHR23115">
    <property type="entry name" value="TRANSLATION FACTOR"/>
    <property type="match status" value="1"/>
</dbReference>
<keyword evidence="8 10" id="KW-0648">Protein biosynthesis</keyword>
<feature type="domain" description="Tr-type G" evidence="11">
    <location>
        <begin position="7"/>
        <end position="232"/>
    </location>
</feature>
<sequence>MSSVPQKPHLNLVIIGHVDHGKSTMVGHILYRLGYFDQKTIQMIEEESKKMGKESFKFAWLLDRMKEERERGVTISLSYMKFETKKYFFTIIDAPGHRDFVKNMITGASQADAAILVVSARKGEFEAGMSPEGQTREHALLARTMGINQLIVAINKMDAAEPPYSEKRYQEVKEILGKFLKSLGYNIEKIPFIPVSAWTGENLIERSPNMPWYTGPVLVEALDMLEVPSKPVDKPLRIPIQDVYAISGVGTVPVGRVETGILKVGDKLIFNPPGVIGEVRSIETHHTKIEKAEPGDNIGFNVRGVERKDIKRGDVAGHPTNPPTVSDEFTARIFVMWHPTAITVGYTPVVHVHTASVACRITEIVAKLDPRTGKEVEKNPQFLKQGDAAIVKFKPIKPLVIEKYSDFPALGRFAMRDMGKTIGIGQVLDVKVLEQQKK</sequence>
<dbReference type="InterPro" id="IPR050100">
    <property type="entry name" value="TRAFAC_GTPase_members"/>
</dbReference>
<evidence type="ECO:0000259" key="11">
    <source>
        <dbReference type="PROSITE" id="PS51722"/>
    </source>
</evidence>
<accession>A0A7M1UU46</accession>
<dbReference type="SUPFAM" id="SSF52540">
    <property type="entry name" value="P-loop containing nucleoside triphosphate hydrolases"/>
    <property type="match status" value="1"/>
</dbReference>
<dbReference type="HAMAP" id="MF_00118_A">
    <property type="entry name" value="EF_Tu_A"/>
    <property type="match status" value="1"/>
</dbReference>
<dbReference type="PRINTS" id="PR00315">
    <property type="entry name" value="ELONGATNFCT"/>
</dbReference>
<dbReference type="CDD" id="cd03705">
    <property type="entry name" value="EF1_alpha_III"/>
    <property type="match status" value="1"/>
</dbReference>
<dbReference type="SUPFAM" id="SSF50465">
    <property type="entry name" value="EF-Tu/eEF-1alpha/eIF2-gamma C-terminal domain"/>
    <property type="match status" value="1"/>
</dbReference>
<keyword evidence="5 10" id="KW-0251">Elongation factor</keyword>
<dbReference type="GO" id="GO:0003746">
    <property type="term" value="F:translation elongation factor activity"/>
    <property type="evidence" value="ECO:0007669"/>
    <property type="project" value="UniProtKB-UniRule"/>
</dbReference>
<protein>
    <recommendedName>
        <fullName evidence="10">Elongation factor 1-alpha</fullName>
        <shortName evidence="10">EF-1-alpha</shortName>
        <ecNumber evidence="10">3.6.5.3</ecNumber>
    </recommendedName>
    <alternativeName>
        <fullName evidence="10">Elongation factor Tu</fullName>
        <shortName evidence="10">EF-Tu</shortName>
    </alternativeName>
</protein>
<keyword evidence="13" id="KW-1185">Reference proteome</keyword>
<organism evidence="12 13">
    <name type="scientific">Thermosphaera chiliense</name>
    <dbReference type="NCBI Taxonomy" id="3402707"/>
    <lineage>
        <taxon>Archaea</taxon>
        <taxon>Thermoproteota</taxon>
        <taxon>Thermoprotei</taxon>
        <taxon>Desulfurococcales</taxon>
        <taxon>Desulfurococcaceae</taxon>
        <taxon>Thermosphaera</taxon>
    </lineage>
</organism>
<reference evidence="12 13" key="1">
    <citation type="submission" date="2020-10" db="EMBL/GenBank/DDBJ databases">
        <title>Complete genome sequence of Thermosphaera aggregans strain 3507.</title>
        <authorList>
            <person name="Zayulina K.S."/>
            <person name="Elcheninov A.G."/>
            <person name="Toshchakov S.V."/>
            <person name="Kublanov I.V."/>
            <person name="Kochetkova T.V."/>
        </authorList>
    </citation>
    <scope>NUCLEOTIDE SEQUENCE [LARGE SCALE GENOMIC DNA]</scope>
    <source>
        <strain evidence="12 13">3507</strain>
    </source>
</reference>
<dbReference type="FunFam" id="2.40.30.10:FF:000003">
    <property type="entry name" value="Elongation factor 1-alpha"/>
    <property type="match status" value="1"/>
</dbReference>
<feature type="binding site" evidence="10">
    <location>
        <begin position="155"/>
        <end position="158"/>
    </location>
    <ligand>
        <name>GTP</name>
        <dbReference type="ChEBI" id="CHEBI:37565"/>
    </ligand>
</feature>
<comment type="similarity">
    <text evidence="10">Belongs to the TRAFAC class translation factor GTPase superfamily. Classic translation factor GTPase family. EF-Tu/EF-1A subfamily.</text>
</comment>
<dbReference type="Proteomes" id="UP000593766">
    <property type="component" value="Chromosome"/>
</dbReference>
<dbReference type="EMBL" id="CP063144">
    <property type="protein sequence ID" value="QOR94454.1"/>
    <property type="molecule type" value="Genomic_DNA"/>
</dbReference>
<dbReference type="CDD" id="cd03693">
    <property type="entry name" value="EF1_alpha_II"/>
    <property type="match status" value="1"/>
</dbReference>
<evidence type="ECO:0000313" key="12">
    <source>
        <dbReference type="EMBL" id="QOR94454.1"/>
    </source>
</evidence>
<dbReference type="FunFam" id="2.40.30.10:FF:000005">
    <property type="entry name" value="Elongation factor 1-alpha"/>
    <property type="match status" value="1"/>
</dbReference>
<dbReference type="GO" id="GO:0003924">
    <property type="term" value="F:GTPase activity"/>
    <property type="evidence" value="ECO:0007669"/>
    <property type="project" value="UniProtKB-UniRule"/>
</dbReference>
<evidence type="ECO:0000256" key="8">
    <source>
        <dbReference type="ARBA" id="ARBA00022917"/>
    </source>
</evidence>
<keyword evidence="6 10" id="KW-0378">Hydrolase</keyword>
<dbReference type="NCBIfam" id="TIGR00483">
    <property type="entry name" value="EF-1_alpha"/>
    <property type="match status" value="1"/>
</dbReference>
<evidence type="ECO:0000256" key="5">
    <source>
        <dbReference type="ARBA" id="ARBA00022768"/>
    </source>
</evidence>